<evidence type="ECO:0000313" key="4">
    <source>
        <dbReference type="Proteomes" id="UP000737391"/>
    </source>
</evidence>
<dbReference type="InterPro" id="IPR006439">
    <property type="entry name" value="HAD-SF_hydro_IA"/>
</dbReference>
<dbReference type="AlphaFoldDB" id="A0A9P5EHF7"/>
<evidence type="ECO:0000313" key="3">
    <source>
        <dbReference type="EMBL" id="KAF4502147.1"/>
    </source>
</evidence>
<dbReference type="Gene3D" id="1.10.150.240">
    <property type="entry name" value="Putative phosphatase, domain 2"/>
    <property type="match status" value="1"/>
</dbReference>
<dbReference type="CDD" id="cd00610">
    <property type="entry name" value="OAT_like"/>
    <property type="match status" value="1"/>
</dbReference>
<dbReference type="InterPro" id="IPR036412">
    <property type="entry name" value="HAD-like_sf"/>
</dbReference>
<dbReference type="NCBIfam" id="TIGR01509">
    <property type="entry name" value="HAD-SF-IA-v3"/>
    <property type="match status" value="1"/>
</dbReference>
<accession>A0A9P5EHF7</accession>
<dbReference type="InterPro" id="IPR023198">
    <property type="entry name" value="PGP-like_dom2"/>
</dbReference>
<sequence>MGSRSNTSESLAFEASADLTNEILAACQVCLSFTGRYLQREFVGQNFQNMIRAIEAKFNVSCNISDEELEHYATMEDDRVISKLMQKLEPSLRRVRASLDKVGQADLFDPNDVFSAADSLPVPSSKPDPAVYLHALKVMDKRANECVAVEDSRSGVTSATCAGIITIDYTGACETLKEAEVLRIVLENAGFSWNDVSLEPQEAIDYLRQLNKFTYAHPGYFQNSPSHELADILVQSTGGELSRACFLGSGSEAVEAAMKLARQYFLEKDPALAVGNLKARKEPFLDVLAINVSHVSPCHPYRDLGDGETEEQYRIGPENVCAFILEPMVGTALGCVTTLPGYLAAMKAVCHRHGALSIFDEVMCGLGRTGHMHAWQYDGVVPDIQAVGKGLAAGYGTISALLIHDRVIDGLKQGSASFQHGQTYQCHPLNVVAALEVQRIIRDDDLVRNARLMGFLLGHLLHRAFDSHPNVGQVRGRGMFWCIEFVADKVTKRPSDPNLNLARRMRLRGLEKGYDVCIFSSTGCADGWNGDNFLLAPSFTVTPRDVEEIVYRASGVVDSVFEEVRAKGEILAWIKLWIIHGLGTKGL</sequence>
<dbReference type="GO" id="GO:0030170">
    <property type="term" value="F:pyridoxal phosphate binding"/>
    <property type="evidence" value="ECO:0007669"/>
    <property type="project" value="InterPro"/>
</dbReference>
<dbReference type="Gene3D" id="3.90.1150.10">
    <property type="entry name" value="Aspartate Aminotransferase, domain 1"/>
    <property type="match status" value="1"/>
</dbReference>
<dbReference type="InterPro" id="IPR023214">
    <property type="entry name" value="HAD_sf"/>
</dbReference>
<organism evidence="3 4">
    <name type="scientific">Fusarium agapanthi</name>
    <dbReference type="NCBI Taxonomy" id="1803897"/>
    <lineage>
        <taxon>Eukaryota</taxon>
        <taxon>Fungi</taxon>
        <taxon>Dikarya</taxon>
        <taxon>Ascomycota</taxon>
        <taxon>Pezizomycotina</taxon>
        <taxon>Sordariomycetes</taxon>
        <taxon>Hypocreomycetidae</taxon>
        <taxon>Hypocreales</taxon>
        <taxon>Nectriaceae</taxon>
        <taxon>Fusarium</taxon>
        <taxon>Fusarium fujikuroi species complex</taxon>
    </lineage>
</organism>
<comment type="similarity">
    <text evidence="1">Belongs to the class-III pyridoxal-phosphate-dependent aminotransferase family.</text>
</comment>
<dbReference type="InterPro" id="IPR005814">
    <property type="entry name" value="Aminotrans_3"/>
</dbReference>
<proteinExistence type="inferred from homology"/>
<keyword evidence="3" id="KW-0032">Aminotransferase</keyword>
<keyword evidence="2" id="KW-0663">Pyridoxal phosphate</keyword>
<dbReference type="PANTHER" id="PTHR43094">
    <property type="entry name" value="AMINOTRANSFERASE"/>
    <property type="match status" value="1"/>
</dbReference>
<keyword evidence="4" id="KW-1185">Reference proteome</keyword>
<comment type="caution">
    <text evidence="3">The sequence shown here is derived from an EMBL/GenBank/DDBJ whole genome shotgun (WGS) entry which is preliminary data.</text>
</comment>
<reference evidence="3" key="1">
    <citation type="submission" date="2020-01" db="EMBL/GenBank/DDBJ databases">
        <title>Identification and distribution of gene clusters putatively required for synthesis of sphingolipid metabolism inhibitors in phylogenetically diverse species of the filamentous fungus Fusarium.</title>
        <authorList>
            <person name="Kim H.-S."/>
            <person name="Busman M."/>
            <person name="Brown D.W."/>
            <person name="Divon H."/>
            <person name="Uhlig S."/>
            <person name="Proctor R.H."/>
        </authorList>
    </citation>
    <scope>NUCLEOTIDE SEQUENCE</scope>
    <source>
        <strain evidence="3">NRRL 31653</strain>
    </source>
</reference>
<dbReference type="SUPFAM" id="SSF53383">
    <property type="entry name" value="PLP-dependent transferases"/>
    <property type="match status" value="1"/>
</dbReference>
<evidence type="ECO:0000256" key="2">
    <source>
        <dbReference type="ARBA" id="ARBA00022898"/>
    </source>
</evidence>
<dbReference type="GO" id="GO:0016791">
    <property type="term" value="F:phosphatase activity"/>
    <property type="evidence" value="ECO:0007669"/>
    <property type="project" value="UniProtKB-ARBA"/>
</dbReference>
<dbReference type="OrthoDB" id="5419315at2759"/>
<gene>
    <name evidence="3" type="ORF">FAGAP_1627</name>
</gene>
<dbReference type="GO" id="GO:0005829">
    <property type="term" value="C:cytosol"/>
    <property type="evidence" value="ECO:0007669"/>
    <property type="project" value="TreeGrafter"/>
</dbReference>
<dbReference type="PANTHER" id="PTHR43094:SF1">
    <property type="entry name" value="AMINOTRANSFERASE CLASS-III"/>
    <property type="match status" value="1"/>
</dbReference>
<dbReference type="Gene3D" id="3.40.640.10">
    <property type="entry name" value="Type I PLP-dependent aspartate aminotransferase-like (Major domain)"/>
    <property type="match status" value="2"/>
</dbReference>
<dbReference type="EMBL" id="LUFC02000093">
    <property type="protein sequence ID" value="KAF4502147.1"/>
    <property type="molecule type" value="Genomic_DNA"/>
</dbReference>
<keyword evidence="3" id="KW-0808">Transferase</keyword>
<evidence type="ECO:0000256" key="1">
    <source>
        <dbReference type="ARBA" id="ARBA00008954"/>
    </source>
</evidence>
<dbReference type="InterPro" id="IPR015421">
    <property type="entry name" value="PyrdxlP-dep_Trfase_major"/>
</dbReference>
<dbReference type="InterPro" id="IPR015424">
    <property type="entry name" value="PyrdxlP-dep_Trfase"/>
</dbReference>
<dbReference type="Pfam" id="PF00202">
    <property type="entry name" value="Aminotran_3"/>
    <property type="match status" value="2"/>
</dbReference>
<dbReference type="Proteomes" id="UP000737391">
    <property type="component" value="Unassembled WGS sequence"/>
</dbReference>
<dbReference type="InterPro" id="IPR015422">
    <property type="entry name" value="PyrdxlP-dep_Trfase_small"/>
</dbReference>
<dbReference type="SUPFAM" id="SSF56784">
    <property type="entry name" value="HAD-like"/>
    <property type="match status" value="1"/>
</dbReference>
<dbReference type="Gene3D" id="3.40.50.1000">
    <property type="entry name" value="HAD superfamily/HAD-like"/>
    <property type="match status" value="1"/>
</dbReference>
<dbReference type="GO" id="GO:0008483">
    <property type="term" value="F:transaminase activity"/>
    <property type="evidence" value="ECO:0007669"/>
    <property type="project" value="UniProtKB-KW"/>
</dbReference>
<protein>
    <submittedName>
        <fullName evidence="3">Alanine-glyoxylate aminotransferase AGT2</fullName>
    </submittedName>
</protein>
<name>A0A9P5EHF7_9HYPO</name>